<dbReference type="PROSITE" id="PS50088">
    <property type="entry name" value="ANK_REPEAT"/>
    <property type="match status" value="3"/>
</dbReference>
<dbReference type="GO" id="GO:0006796">
    <property type="term" value="P:phosphate-containing compound metabolic process"/>
    <property type="evidence" value="ECO:0007669"/>
    <property type="project" value="EnsemblFungi"/>
</dbReference>
<evidence type="ECO:0000256" key="2">
    <source>
        <dbReference type="ARBA" id="ARBA00023043"/>
    </source>
</evidence>
<feature type="domain" description="GP-PDE" evidence="6">
    <location>
        <begin position="752"/>
        <end position="1045"/>
    </location>
</feature>
<dbReference type="PANTHER" id="PTHR24198">
    <property type="entry name" value="ANKYRIN REPEAT AND PROTEIN KINASE DOMAIN-CONTAINING PROTEIN"/>
    <property type="match status" value="1"/>
</dbReference>
<dbReference type="Pfam" id="PF12796">
    <property type="entry name" value="Ank_2"/>
    <property type="match status" value="3"/>
</dbReference>
<dbReference type="InterPro" id="IPR036770">
    <property type="entry name" value="Ankyrin_rpt-contain_sf"/>
</dbReference>
<dbReference type="PANTHER" id="PTHR24198:SF165">
    <property type="entry name" value="ANKYRIN REPEAT-CONTAINING PROTEIN-RELATED"/>
    <property type="match status" value="1"/>
</dbReference>
<dbReference type="GO" id="GO:0005634">
    <property type="term" value="C:nucleus"/>
    <property type="evidence" value="ECO:0007669"/>
    <property type="project" value="EnsemblFungi"/>
</dbReference>
<keyword evidence="8" id="KW-1185">Reference proteome</keyword>
<evidence type="ECO:0000259" key="6">
    <source>
        <dbReference type="PROSITE" id="PS51704"/>
    </source>
</evidence>
<dbReference type="InterPro" id="IPR030395">
    <property type="entry name" value="GP_PDE_dom"/>
</dbReference>
<evidence type="ECO:0000256" key="4">
    <source>
        <dbReference type="SAM" id="MobiDB-lite"/>
    </source>
</evidence>
<evidence type="ECO:0008006" key="9">
    <source>
        <dbReference type="Google" id="ProtNLM"/>
    </source>
</evidence>
<dbReference type="RefSeq" id="XP_018694191.1">
    <property type="nucleotide sequence ID" value="XM_018837338.1"/>
</dbReference>
<dbReference type="InterPro" id="IPR002110">
    <property type="entry name" value="Ankyrin_rpt"/>
</dbReference>
<name>A0A178ZLZ2_9EURO</name>
<dbReference type="EMBL" id="LVYI01000004">
    <property type="protein sequence ID" value="OAP60824.1"/>
    <property type="molecule type" value="Genomic_DNA"/>
</dbReference>
<dbReference type="PROSITE" id="PS51382">
    <property type="entry name" value="SPX"/>
    <property type="match status" value="1"/>
</dbReference>
<dbReference type="GO" id="GO:0016036">
    <property type="term" value="P:cellular response to phosphate starvation"/>
    <property type="evidence" value="ECO:0007669"/>
    <property type="project" value="EnsemblFungi"/>
</dbReference>
<dbReference type="SUPFAM" id="SSF51695">
    <property type="entry name" value="PLC-like phosphodiesterases"/>
    <property type="match status" value="1"/>
</dbReference>
<dbReference type="InterPro" id="IPR017946">
    <property type="entry name" value="PLC-like_Pdiesterase_TIM-brl"/>
</dbReference>
<dbReference type="Pfam" id="PF25329">
    <property type="entry name" value="C2_GDE1"/>
    <property type="match status" value="1"/>
</dbReference>
<dbReference type="STRING" id="1367422.A0A178ZLZ2"/>
<dbReference type="InterPro" id="IPR004331">
    <property type="entry name" value="SPX_dom"/>
</dbReference>
<keyword evidence="1" id="KW-0677">Repeat</keyword>
<feature type="repeat" description="ANK" evidence="3">
    <location>
        <begin position="368"/>
        <end position="400"/>
    </location>
</feature>
<dbReference type="GeneID" id="30009994"/>
<proteinExistence type="predicted"/>
<feature type="compositionally biased region" description="Low complexity" evidence="4">
    <location>
        <begin position="1025"/>
        <end position="1038"/>
    </location>
</feature>
<dbReference type="Gene3D" id="1.25.40.20">
    <property type="entry name" value="Ankyrin repeat-containing domain"/>
    <property type="match status" value="1"/>
</dbReference>
<dbReference type="GO" id="GO:0004861">
    <property type="term" value="F:cyclin-dependent protein serine/threonine kinase inhibitor activity"/>
    <property type="evidence" value="ECO:0007669"/>
    <property type="project" value="EnsemblFungi"/>
</dbReference>
<dbReference type="PROSITE" id="PS50297">
    <property type="entry name" value="ANK_REP_REGION"/>
    <property type="match status" value="2"/>
</dbReference>
<comment type="caution">
    <text evidence="7">The sequence shown here is derived from an EMBL/GenBank/DDBJ whole genome shotgun (WGS) entry which is preliminary data.</text>
</comment>
<dbReference type="AlphaFoldDB" id="A0A178ZLZ2"/>
<dbReference type="OrthoDB" id="1577640at2759"/>
<dbReference type="InterPro" id="IPR057506">
    <property type="entry name" value="C2_GPCPD1"/>
</dbReference>
<reference evidence="7 8" key="1">
    <citation type="submission" date="2016-04" db="EMBL/GenBank/DDBJ databases">
        <title>Draft genome of Fonsecaea erecta CBS 125763.</title>
        <authorList>
            <person name="Weiss V.A."/>
            <person name="Vicente V.A."/>
            <person name="Raittz R.T."/>
            <person name="Moreno L.F."/>
            <person name="De Souza E.M."/>
            <person name="Pedrosa F.O."/>
            <person name="Steffens M.B."/>
            <person name="Faoro H."/>
            <person name="Tadra-Sfeir M.Z."/>
            <person name="Najafzadeh M.J."/>
            <person name="Felipe M.S."/>
            <person name="Teixeira M."/>
            <person name="Sun J."/>
            <person name="Xi L."/>
            <person name="Gomes R."/>
            <person name="De Azevedo C.M."/>
            <person name="Salgado C.G."/>
            <person name="Da Silva M.B."/>
            <person name="Nascimento M.F."/>
            <person name="Queiroz-Telles F."/>
            <person name="Attili D.S."/>
            <person name="Gorbushina A."/>
        </authorList>
    </citation>
    <scope>NUCLEOTIDE SEQUENCE [LARGE SCALE GENOMIC DNA]</scope>
    <source>
        <strain evidence="7 8">CBS 125763</strain>
    </source>
</reference>
<dbReference type="GO" id="GO:0006629">
    <property type="term" value="P:lipid metabolic process"/>
    <property type="evidence" value="ECO:0007669"/>
    <property type="project" value="InterPro"/>
</dbReference>
<dbReference type="Gene3D" id="3.20.20.190">
    <property type="entry name" value="Phosphatidylinositol (PI) phosphodiesterase"/>
    <property type="match status" value="1"/>
</dbReference>
<dbReference type="SUPFAM" id="SSF48403">
    <property type="entry name" value="Ankyrin repeat"/>
    <property type="match status" value="1"/>
</dbReference>
<organism evidence="7 8">
    <name type="scientific">Fonsecaea erecta</name>
    <dbReference type="NCBI Taxonomy" id="1367422"/>
    <lineage>
        <taxon>Eukaryota</taxon>
        <taxon>Fungi</taxon>
        <taxon>Dikarya</taxon>
        <taxon>Ascomycota</taxon>
        <taxon>Pezizomycotina</taxon>
        <taxon>Eurotiomycetes</taxon>
        <taxon>Chaetothyriomycetidae</taxon>
        <taxon>Chaetothyriales</taxon>
        <taxon>Herpotrichiellaceae</taxon>
        <taxon>Fonsecaea</taxon>
    </lineage>
</organism>
<evidence type="ECO:0000256" key="1">
    <source>
        <dbReference type="ARBA" id="ARBA00022737"/>
    </source>
</evidence>
<dbReference type="Proteomes" id="UP000078343">
    <property type="component" value="Unassembled WGS sequence"/>
</dbReference>
<keyword evidence="2 3" id="KW-0040">ANK repeat</keyword>
<evidence type="ECO:0000259" key="5">
    <source>
        <dbReference type="PROSITE" id="PS51382"/>
    </source>
</evidence>
<feature type="repeat" description="ANK" evidence="3">
    <location>
        <begin position="467"/>
        <end position="500"/>
    </location>
</feature>
<dbReference type="GO" id="GO:0000425">
    <property type="term" value="P:pexophagy"/>
    <property type="evidence" value="ECO:0007669"/>
    <property type="project" value="EnsemblFungi"/>
</dbReference>
<feature type="region of interest" description="Disordered" evidence="4">
    <location>
        <begin position="1017"/>
        <end position="1043"/>
    </location>
</feature>
<dbReference type="GO" id="GO:0008081">
    <property type="term" value="F:phosphoric diester hydrolase activity"/>
    <property type="evidence" value="ECO:0007669"/>
    <property type="project" value="InterPro"/>
</dbReference>
<accession>A0A178ZLZ2</accession>
<dbReference type="Pfam" id="PF03105">
    <property type="entry name" value="SPX"/>
    <property type="match status" value="1"/>
</dbReference>
<sequence>MLCEHLCDSSLIVTATRDRDLPGDHSQLGYKRLLQPSDSVTTALRGTAKFGKQIQRQQLDLPEYAASFLNYKALKRLIKQLSATPTISAQGGPATLDAQAALRANKEVFFFRLEREIEKVNVFYLQKEAEFSLRLKTLLDKKRVIQARIAASSRLSASFATLVEGFQQFDNDLNKLQQFVEVNETAISKILKKWDKTSKSRTKEIYLQRAVEIQPCFNRDVLRDLADRATTARLDLEAWAEGENIQYEVSRQQDRTIGQRVGTEESDIDIQILQASAAGNTGALREWFARLGSSPDARDRFTRIFLATISEAPDDSLSLFLNSGLVDIHAEDDINERNCLHEAAIYGKEIVLDFALSHGVDLARLDVYGRVPLHYACLRGRLAMVEKLLAAGPNTIDMKDHDNFTPLIHSIVRHRVDCVRLLLASNARIDPQSDADHIPLNLACQHGSIEVAALLLERNAKLLPDAEGLFPQHLVARSSEKADLLLLLRQHGADLNQRDKLYQWTPLFHAASEGRVECLRALLENSADPEALDEKGLTAMYYATWEGHLECMELLWEQSSHHRAERRSSTMLGAVVPPHNQMLAMEITPEEPTGADGDGIPDLSLPPPIIPLRRYGHNFLDTKTFIALNFDRTSKAIKFFNEARYPAARLTISSKTSDLIPRNLMLPIQEDARSVYFQVDNLSTFSVDFEIYPTFGSKVIAKSVALPDVFRAIQSSAGNCCLPLFDPRLRSVGQIQFDFQVIKPYNGTPLEITQFAPYWKATSALDDHSGLVTGSSLSGDYLRLTIHLTRDGVPVSYPSYFVTYNNLDVSLCQLKYEVLVKLGMTSGLLNRDGTPILESTDILEWRNRLSGSIFSLREILAAVPPHINLNLHVLYPTSHEDLNLGVYSNIDINTFADAILTEVFDHARALRAQNPDLTRSIVFSSFNSNICTALNWKQPNFPVLLCNDLGGVQSAYHSSANLLEPATRRGTSIKESARLAQLNNFMGLTCSSRILQMVPALTETIKQAGLVLVSDASADDDRGRQQQSHSHGQAQSSGFAMMPDGVNGVMKANGILRFNETVDM</sequence>
<feature type="domain" description="SPX" evidence="5">
    <location>
        <begin position="48"/>
        <end position="208"/>
    </location>
</feature>
<dbReference type="CDD" id="cd14483">
    <property type="entry name" value="SPX_PHO81_NUC-2_like"/>
    <property type="match status" value="1"/>
</dbReference>
<feature type="repeat" description="ANK" evidence="3">
    <location>
        <begin position="502"/>
        <end position="534"/>
    </location>
</feature>
<dbReference type="SMART" id="SM00248">
    <property type="entry name" value="ANK"/>
    <property type="match status" value="8"/>
</dbReference>
<dbReference type="PROSITE" id="PS51704">
    <property type="entry name" value="GP_PDE"/>
    <property type="match status" value="1"/>
</dbReference>
<evidence type="ECO:0000313" key="8">
    <source>
        <dbReference type="Proteomes" id="UP000078343"/>
    </source>
</evidence>
<evidence type="ECO:0000313" key="7">
    <source>
        <dbReference type="EMBL" id="OAP60824.1"/>
    </source>
</evidence>
<evidence type="ECO:0000256" key="3">
    <source>
        <dbReference type="PROSITE-ProRule" id="PRU00023"/>
    </source>
</evidence>
<gene>
    <name evidence="7" type="ORF">AYL99_05826</name>
</gene>
<protein>
    <recommendedName>
        <fullName evidence="9">CDK inhibitor PHO81</fullName>
    </recommendedName>
</protein>